<proteinExistence type="predicted"/>
<accession>A0A009T783</accession>
<reference evidence="2 3" key="1">
    <citation type="submission" date="2014-02" db="EMBL/GenBank/DDBJ databases">
        <title>Comparative genomics and transcriptomics to identify genetic mechanisms underlying the emergence of carbapenem resistant Acinetobacter baumannii (CRAb).</title>
        <authorList>
            <person name="Harris A.D."/>
            <person name="Johnson K.J."/>
            <person name="George J."/>
            <person name="Shefchek K."/>
            <person name="Daugherty S.C."/>
            <person name="Parankush S."/>
            <person name="Sadzewicz L."/>
            <person name="Tallon L."/>
            <person name="Sengamalay N."/>
            <person name="Hazen T.H."/>
            <person name="Rasko D.A."/>
        </authorList>
    </citation>
    <scope>NUCLEOTIDE SEQUENCE [LARGE SCALE GENOMIC DNA]</scope>
    <source>
        <strain evidence="2 3">99063</strain>
    </source>
</reference>
<sequence length="192" mass="22687">MNKATKANFTNIMHSEKTDFEIIAQHFNEFKKGHVQRVIDHLLLLKNDHGGFPVDRLTHCLQTATLAYQDGRDEEYIVCALLHDIGDTLACYNHADLAATLLEPFISEKNYWMLKHHGIFQGYYFFHHIGLDRYQCEKYKDHPYYEYTSEFCFKYDSPAFNQDMEMLPLEFFIPMLNNIISTPKKSIYKDIK</sequence>
<dbReference type="Proteomes" id="UP000020735">
    <property type="component" value="Unassembled WGS sequence"/>
</dbReference>
<feature type="domain" description="HD" evidence="1">
    <location>
        <begin position="56"/>
        <end position="123"/>
    </location>
</feature>
<name>A0A009T783_ACIBA</name>
<dbReference type="AlphaFoldDB" id="A0A009T783"/>
<dbReference type="RefSeq" id="WP_032068770.1">
    <property type="nucleotide sequence ID" value="NZ_JEXJ01000072.1"/>
</dbReference>
<dbReference type="Pfam" id="PF01966">
    <property type="entry name" value="HD"/>
    <property type="match status" value="1"/>
</dbReference>
<comment type="caution">
    <text evidence="2">The sequence shown here is derived from an EMBL/GenBank/DDBJ whole genome shotgun (WGS) entry which is preliminary data.</text>
</comment>
<dbReference type="SUPFAM" id="SSF109604">
    <property type="entry name" value="HD-domain/PDEase-like"/>
    <property type="match status" value="1"/>
</dbReference>
<dbReference type="PANTHER" id="PTHR40202">
    <property type="match status" value="1"/>
</dbReference>
<dbReference type="PANTHER" id="PTHR40202:SF1">
    <property type="entry name" value="HD DOMAIN-CONTAINING PROTEIN"/>
    <property type="match status" value="1"/>
</dbReference>
<organism evidence="2 3">
    <name type="scientific">Acinetobacter baumannii 99063</name>
    <dbReference type="NCBI Taxonomy" id="1310630"/>
    <lineage>
        <taxon>Bacteria</taxon>
        <taxon>Pseudomonadati</taxon>
        <taxon>Pseudomonadota</taxon>
        <taxon>Gammaproteobacteria</taxon>
        <taxon>Moraxellales</taxon>
        <taxon>Moraxellaceae</taxon>
        <taxon>Acinetobacter</taxon>
        <taxon>Acinetobacter calcoaceticus/baumannii complex</taxon>
    </lineage>
</organism>
<protein>
    <submittedName>
        <fullName evidence="2">HD domain protein</fullName>
    </submittedName>
</protein>
<evidence type="ECO:0000259" key="1">
    <source>
        <dbReference type="Pfam" id="PF01966"/>
    </source>
</evidence>
<evidence type="ECO:0000313" key="3">
    <source>
        <dbReference type="Proteomes" id="UP000020735"/>
    </source>
</evidence>
<dbReference type="InterPro" id="IPR006674">
    <property type="entry name" value="HD_domain"/>
</dbReference>
<dbReference type="PATRIC" id="fig|1310630.3.peg.3142"/>
<gene>
    <name evidence="2" type="ORF">J529_3221</name>
</gene>
<dbReference type="Gene3D" id="1.10.3210.10">
    <property type="entry name" value="Hypothetical protein af1432"/>
    <property type="match status" value="1"/>
</dbReference>
<dbReference type="InterPro" id="IPR052567">
    <property type="entry name" value="OP_Dioxygenase"/>
</dbReference>
<evidence type="ECO:0000313" key="2">
    <source>
        <dbReference type="EMBL" id="EXC47223.1"/>
    </source>
</evidence>
<dbReference type="EMBL" id="JEXJ01000072">
    <property type="protein sequence ID" value="EXC47223.1"/>
    <property type="molecule type" value="Genomic_DNA"/>
</dbReference>